<protein>
    <submittedName>
        <fullName evidence="2">Lysophospholipase</fullName>
    </submittedName>
</protein>
<gene>
    <name evidence="2" type="ORF">E6K78_05565</name>
</gene>
<dbReference type="Proteomes" id="UP000316609">
    <property type="component" value="Unassembled WGS sequence"/>
</dbReference>
<reference evidence="2 3" key="1">
    <citation type="journal article" date="2019" name="Nat. Microbiol.">
        <title>Mediterranean grassland soil C-N compound turnover is dependent on rainfall and depth, and is mediated by genomically divergent microorganisms.</title>
        <authorList>
            <person name="Diamond S."/>
            <person name="Andeer P.F."/>
            <person name="Li Z."/>
            <person name="Crits-Christoph A."/>
            <person name="Burstein D."/>
            <person name="Anantharaman K."/>
            <person name="Lane K.R."/>
            <person name="Thomas B.C."/>
            <person name="Pan C."/>
            <person name="Northen T.R."/>
            <person name="Banfield J.F."/>
        </authorList>
    </citation>
    <scope>NUCLEOTIDE SEQUENCE [LARGE SCALE GENOMIC DNA]</scope>
    <source>
        <strain evidence="2">WS_8</strain>
    </source>
</reference>
<evidence type="ECO:0000313" key="3">
    <source>
        <dbReference type="Proteomes" id="UP000316609"/>
    </source>
</evidence>
<dbReference type="SUPFAM" id="SSF53474">
    <property type="entry name" value="alpha/beta-Hydrolases"/>
    <property type="match status" value="1"/>
</dbReference>
<accession>A0A538TU19</accession>
<proteinExistence type="predicted"/>
<dbReference type="EMBL" id="VBOY01000048">
    <property type="protein sequence ID" value="TMQ67119.1"/>
    <property type="molecule type" value="Genomic_DNA"/>
</dbReference>
<evidence type="ECO:0000259" key="1">
    <source>
        <dbReference type="Pfam" id="PF12146"/>
    </source>
</evidence>
<dbReference type="Pfam" id="PF12146">
    <property type="entry name" value="Hydrolase_4"/>
    <property type="match status" value="1"/>
</dbReference>
<dbReference type="Gene3D" id="3.40.50.1820">
    <property type="entry name" value="alpha/beta hydrolase"/>
    <property type="match status" value="1"/>
</dbReference>
<name>A0A538TU19_UNCEI</name>
<evidence type="ECO:0000313" key="2">
    <source>
        <dbReference type="EMBL" id="TMQ67119.1"/>
    </source>
</evidence>
<organism evidence="2 3">
    <name type="scientific">Eiseniibacteriota bacterium</name>
    <dbReference type="NCBI Taxonomy" id="2212470"/>
    <lineage>
        <taxon>Bacteria</taxon>
        <taxon>Candidatus Eiseniibacteriota</taxon>
    </lineage>
</organism>
<dbReference type="InterPro" id="IPR029058">
    <property type="entry name" value="AB_hydrolase_fold"/>
</dbReference>
<sequence length="274" mass="29677">MRICRGMELPGRAWCAERPRALVAIVHGLGEHSGRYAALASALVDRSFTVVALDLPGHGEAPGPRGDAPSWEMVRDQVIPAMFTVPRGMPGQPPDLPVVLLGHSLGGVWALDFALTHPRALLGLVLSAPALKGAPPNRVKLTLAKVARAIAPSRGFPHGLDESGISRDPEVLEKRRSDPLMHDRISPRLFFGLEEARLRVMAECRRLAVPTLLLQGAADRVVNPSGALEVNGLVPHGIAMLITYKNAYHEVFNDTERERAVRDLVGWLDAIVVV</sequence>
<dbReference type="AlphaFoldDB" id="A0A538TU19"/>
<dbReference type="InterPro" id="IPR000073">
    <property type="entry name" value="AB_hydrolase_1"/>
</dbReference>
<feature type="domain" description="Serine aminopeptidase S33" evidence="1">
    <location>
        <begin position="18"/>
        <end position="256"/>
    </location>
</feature>
<dbReference type="InterPro" id="IPR022742">
    <property type="entry name" value="Hydrolase_4"/>
</dbReference>
<dbReference type="PANTHER" id="PTHR11614">
    <property type="entry name" value="PHOSPHOLIPASE-RELATED"/>
    <property type="match status" value="1"/>
</dbReference>
<comment type="caution">
    <text evidence="2">The sequence shown here is derived from an EMBL/GenBank/DDBJ whole genome shotgun (WGS) entry which is preliminary data.</text>
</comment>
<dbReference type="InterPro" id="IPR051044">
    <property type="entry name" value="MAG_DAG_Lipase"/>
</dbReference>
<dbReference type="PRINTS" id="PR00111">
    <property type="entry name" value="ABHYDROLASE"/>
</dbReference>